<organism evidence="8 9">
    <name type="scientific">Leucobacter alluvii</name>
    <dbReference type="NCBI Taxonomy" id="340321"/>
    <lineage>
        <taxon>Bacteria</taxon>
        <taxon>Bacillati</taxon>
        <taxon>Actinomycetota</taxon>
        <taxon>Actinomycetes</taxon>
        <taxon>Micrococcales</taxon>
        <taxon>Microbacteriaceae</taxon>
        <taxon>Leucobacter</taxon>
    </lineage>
</organism>
<keyword evidence="4 6" id="KW-1133">Transmembrane helix</keyword>
<dbReference type="RefSeq" id="WP_346056964.1">
    <property type="nucleotide sequence ID" value="NZ_BAAAOP010000001.1"/>
</dbReference>
<evidence type="ECO:0000256" key="1">
    <source>
        <dbReference type="ARBA" id="ARBA00004651"/>
    </source>
</evidence>
<feature type="transmembrane region" description="Helical" evidence="6">
    <location>
        <begin position="12"/>
        <end position="35"/>
    </location>
</feature>
<evidence type="ECO:0000256" key="5">
    <source>
        <dbReference type="ARBA" id="ARBA00023136"/>
    </source>
</evidence>
<evidence type="ECO:0000313" key="9">
    <source>
        <dbReference type="Proteomes" id="UP001501084"/>
    </source>
</evidence>
<feature type="transmembrane region" description="Helical" evidence="6">
    <location>
        <begin position="47"/>
        <end position="68"/>
    </location>
</feature>
<evidence type="ECO:0000259" key="7">
    <source>
        <dbReference type="Pfam" id="PF13396"/>
    </source>
</evidence>
<keyword evidence="2" id="KW-1003">Cell membrane</keyword>
<sequence length="105" mass="10890">MNTDFPSLATTTGLIVVVALSLQALLAAVSLLVLVKTPTQRVQFGRKWPWVLIILVANTIGPILFLAVGRRPAPVADTAAQAPANVASTVQGLYGSEPGATGAQR</sequence>
<feature type="domain" description="Cardiolipin synthase N-terminal" evidence="7">
    <location>
        <begin position="26"/>
        <end position="70"/>
    </location>
</feature>
<keyword evidence="3 6" id="KW-0812">Transmembrane</keyword>
<comment type="subcellular location">
    <subcellularLocation>
        <location evidence="1">Cell membrane</location>
        <topology evidence="1">Multi-pass membrane protein</topology>
    </subcellularLocation>
</comment>
<dbReference type="InterPro" id="IPR027379">
    <property type="entry name" value="CLS_N"/>
</dbReference>
<name>A0ABP5MSL2_9MICO</name>
<evidence type="ECO:0000313" key="8">
    <source>
        <dbReference type="EMBL" id="GAA2185273.1"/>
    </source>
</evidence>
<keyword evidence="5 6" id="KW-0472">Membrane</keyword>
<comment type="caution">
    <text evidence="8">The sequence shown here is derived from an EMBL/GenBank/DDBJ whole genome shotgun (WGS) entry which is preliminary data.</text>
</comment>
<evidence type="ECO:0000256" key="2">
    <source>
        <dbReference type="ARBA" id="ARBA00022475"/>
    </source>
</evidence>
<dbReference type="Pfam" id="PF13396">
    <property type="entry name" value="PLDc_N"/>
    <property type="match status" value="1"/>
</dbReference>
<protein>
    <recommendedName>
        <fullName evidence="7">Cardiolipin synthase N-terminal domain-containing protein</fullName>
    </recommendedName>
</protein>
<accession>A0ABP5MSL2</accession>
<gene>
    <name evidence="8" type="ORF">GCM10009786_00980</name>
</gene>
<dbReference type="EMBL" id="BAAAOP010000001">
    <property type="protein sequence ID" value="GAA2185273.1"/>
    <property type="molecule type" value="Genomic_DNA"/>
</dbReference>
<evidence type="ECO:0000256" key="3">
    <source>
        <dbReference type="ARBA" id="ARBA00022692"/>
    </source>
</evidence>
<evidence type="ECO:0000256" key="4">
    <source>
        <dbReference type="ARBA" id="ARBA00022989"/>
    </source>
</evidence>
<keyword evidence="9" id="KW-1185">Reference proteome</keyword>
<reference evidence="9" key="1">
    <citation type="journal article" date="2019" name="Int. J. Syst. Evol. Microbiol.">
        <title>The Global Catalogue of Microorganisms (GCM) 10K type strain sequencing project: providing services to taxonomists for standard genome sequencing and annotation.</title>
        <authorList>
            <consortium name="The Broad Institute Genomics Platform"/>
            <consortium name="The Broad Institute Genome Sequencing Center for Infectious Disease"/>
            <person name="Wu L."/>
            <person name="Ma J."/>
        </authorList>
    </citation>
    <scope>NUCLEOTIDE SEQUENCE [LARGE SCALE GENOMIC DNA]</scope>
    <source>
        <strain evidence="9">JCM 14919</strain>
    </source>
</reference>
<evidence type="ECO:0000256" key="6">
    <source>
        <dbReference type="SAM" id="Phobius"/>
    </source>
</evidence>
<proteinExistence type="predicted"/>
<dbReference type="Proteomes" id="UP001501084">
    <property type="component" value="Unassembled WGS sequence"/>
</dbReference>